<keyword evidence="1" id="KW-0812">Transmembrane</keyword>
<keyword evidence="1" id="KW-1133">Transmembrane helix</keyword>
<dbReference type="EMBL" id="SHLA01000001">
    <property type="protein sequence ID" value="RZU60995.1"/>
    <property type="molecule type" value="Genomic_DNA"/>
</dbReference>
<evidence type="ECO:0000313" key="3">
    <source>
        <dbReference type="Proteomes" id="UP000292685"/>
    </source>
</evidence>
<dbReference type="OrthoDB" id="4951183at2"/>
<evidence type="ECO:0000256" key="1">
    <source>
        <dbReference type="SAM" id="Phobius"/>
    </source>
</evidence>
<accession>A0A4Q8ABP1</accession>
<keyword evidence="1" id="KW-0472">Membrane</keyword>
<proteinExistence type="predicted"/>
<keyword evidence="3" id="KW-1185">Reference proteome</keyword>
<name>A0A4Q8ABP1_9MICC</name>
<organism evidence="2 3">
    <name type="scientific">Zhihengliuella halotolerans</name>
    <dbReference type="NCBI Taxonomy" id="370736"/>
    <lineage>
        <taxon>Bacteria</taxon>
        <taxon>Bacillati</taxon>
        <taxon>Actinomycetota</taxon>
        <taxon>Actinomycetes</taxon>
        <taxon>Micrococcales</taxon>
        <taxon>Micrococcaceae</taxon>
        <taxon>Zhihengliuella</taxon>
    </lineage>
</organism>
<evidence type="ECO:0000313" key="2">
    <source>
        <dbReference type="EMBL" id="RZU60995.1"/>
    </source>
</evidence>
<protein>
    <submittedName>
        <fullName evidence="2">Uncharacterized protein</fullName>
    </submittedName>
</protein>
<dbReference type="Proteomes" id="UP000292685">
    <property type="component" value="Unassembled WGS sequence"/>
</dbReference>
<sequence>MTQQQASQPTSARYGTIVGGIAAVVAGLLTALLGTMLHGQILYFGDTPVTWGAFAALVLATAFFTLAATYSERLWAAALAGTLAYGVVALISFDSVNWLIVPWSNREHMFGPALAGSLWTFGLVAATIVALFLSAAALRRRR</sequence>
<feature type="transmembrane region" description="Helical" evidence="1">
    <location>
        <begin position="113"/>
        <end position="138"/>
    </location>
</feature>
<gene>
    <name evidence="2" type="ORF">EV380_0550</name>
</gene>
<dbReference type="AlphaFoldDB" id="A0A4Q8ABP1"/>
<reference evidence="2 3" key="1">
    <citation type="submission" date="2019-02" db="EMBL/GenBank/DDBJ databases">
        <title>Sequencing the genomes of 1000 actinobacteria strains.</title>
        <authorList>
            <person name="Klenk H.-P."/>
        </authorList>
    </citation>
    <scope>NUCLEOTIDE SEQUENCE [LARGE SCALE GENOMIC DNA]</scope>
    <source>
        <strain evidence="2 3">DSM 17364</strain>
    </source>
</reference>
<feature type="transmembrane region" description="Helical" evidence="1">
    <location>
        <begin position="12"/>
        <end position="37"/>
    </location>
</feature>
<dbReference type="RefSeq" id="WP_130449196.1">
    <property type="nucleotide sequence ID" value="NZ_SHLA01000001.1"/>
</dbReference>
<comment type="caution">
    <text evidence="2">The sequence shown here is derived from an EMBL/GenBank/DDBJ whole genome shotgun (WGS) entry which is preliminary data.</text>
</comment>
<feature type="transmembrane region" description="Helical" evidence="1">
    <location>
        <begin position="74"/>
        <end position="93"/>
    </location>
</feature>
<feature type="transmembrane region" description="Helical" evidence="1">
    <location>
        <begin position="49"/>
        <end position="67"/>
    </location>
</feature>